<dbReference type="OrthoDB" id="73875at2759"/>
<gene>
    <name evidence="2" type="ORF">LAESUDRAFT_521646</name>
</gene>
<keyword evidence="1" id="KW-0732">Signal</keyword>
<evidence type="ECO:0000313" key="2">
    <source>
        <dbReference type="EMBL" id="KZT00882.1"/>
    </source>
</evidence>
<dbReference type="EMBL" id="KV427674">
    <property type="protein sequence ID" value="KZT00882.1"/>
    <property type="molecule type" value="Genomic_DNA"/>
</dbReference>
<dbReference type="AlphaFoldDB" id="A0A165BEI2"/>
<reference evidence="2 3" key="1">
    <citation type="journal article" date="2016" name="Mol. Biol. Evol.">
        <title>Comparative Genomics of Early-Diverging Mushroom-Forming Fungi Provides Insights into the Origins of Lignocellulose Decay Capabilities.</title>
        <authorList>
            <person name="Nagy L.G."/>
            <person name="Riley R."/>
            <person name="Tritt A."/>
            <person name="Adam C."/>
            <person name="Daum C."/>
            <person name="Floudas D."/>
            <person name="Sun H."/>
            <person name="Yadav J.S."/>
            <person name="Pangilinan J."/>
            <person name="Larsson K.H."/>
            <person name="Matsuura K."/>
            <person name="Barry K."/>
            <person name="Labutti K."/>
            <person name="Kuo R."/>
            <person name="Ohm R.A."/>
            <person name="Bhattacharya S.S."/>
            <person name="Shirouzu T."/>
            <person name="Yoshinaga Y."/>
            <person name="Martin F.M."/>
            <person name="Grigoriev I.V."/>
            <person name="Hibbett D.S."/>
        </authorList>
    </citation>
    <scope>NUCLEOTIDE SEQUENCE [LARGE SCALE GENOMIC DNA]</scope>
    <source>
        <strain evidence="2 3">93-53</strain>
    </source>
</reference>
<dbReference type="InParanoid" id="A0A165BEI2"/>
<dbReference type="Proteomes" id="UP000076871">
    <property type="component" value="Unassembled WGS sequence"/>
</dbReference>
<feature type="signal peptide" evidence="1">
    <location>
        <begin position="1"/>
        <end position="19"/>
    </location>
</feature>
<accession>A0A165BEI2</accession>
<evidence type="ECO:0000313" key="3">
    <source>
        <dbReference type="Proteomes" id="UP000076871"/>
    </source>
</evidence>
<feature type="chain" id="PRO_5007855613" evidence="1">
    <location>
        <begin position="20"/>
        <end position="484"/>
    </location>
</feature>
<dbReference type="GeneID" id="63819823"/>
<keyword evidence="3" id="KW-1185">Reference proteome</keyword>
<proteinExistence type="predicted"/>
<organism evidence="2 3">
    <name type="scientific">Laetiporus sulphureus 93-53</name>
    <dbReference type="NCBI Taxonomy" id="1314785"/>
    <lineage>
        <taxon>Eukaryota</taxon>
        <taxon>Fungi</taxon>
        <taxon>Dikarya</taxon>
        <taxon>Basidiomycota</taxon>
        <taxon>Agaricomycotina</taxon>
        <taxon>Agaricomycetes</taxon>
        <taxon>Polyporales</taxon>
        <taxon>Laetiporus</taxon>
    </lineage>
</organism>
<protein>
    <submittedName>
        <fullName evidence="2">Uncharacterized protein</fullName>
    </submittedName>
</protein>
<name>A0A165BEI2_9APHY</name>
<evidence type="ECO:0000256" key="1">
    <source>
        <dbReference type="SAM" id="SignalP"/>
    </source>
</evidence>
<dbReference type="RefSeq" id="XP_040758622.1">
    <property type="nucleotide sequence ID" value="XM_040902792.1"/>
</dbReference>
<sequence>MREFALLYLATFLPLWALASNDWTQPCLDGTCSYDVDGPVSGSVFISGSSTAISDLTQAAEWEILDCDANSTAQDIRAVCTNTTSGCSHLLQGGAVDTIVRLPENCTQMPFARVAAIWDHENQTTAFVRRSRLFRRETMPIVKGISLDTTFSAIDPSRNGNVTFVFQGGIPNSNVDSSSAIQKRLLSFDYNDISTTAVVHASNTSTLFNGTLSSASIISGDSDPSVTVSGNVDLMVDSNVDVQLQYGIVIAGSVVPPDLTGFELFTGMNGSITGTLSVDSQATAIFDTGAIQLFQVGIPGLDIPGILSIGPTFQVSAEATVALAVGLDMDIDFNYDINNAELYFPSSASDISSANVSAGYSNVNVISGPNSTAELTITPQLTPSIFFGINVLDGTADATIRLALDAFAIAILSLQDDAGASTASNWSNTTASASGFGGDVNLEGGLNITASADASLFDLFEAGKSITLFSKTFELFQKDFGNSA</sequence>